<comment type="caution">
    <text evidence="2">The sequence shown here is derived from an EMBL/GenBank/DDBJ whole genome shotgun (WGS) entry which is preliminary data.</text>
</comment>
<dbReference type="Gene3D" id="1.10.260.40">
    <property type="entry name" value="lambda repressor-like DNA-binding domains"/>
    <property type="match status" value="1"/>
</dbReference>
<gene>
    <name evidence="2" type="ORF">C8261_12595</name>
</gene>
<accession>A0A2T4IDI8</accession>
<dbReference type="Pfam" id="PF13560">
    <property type="entry name" value="HTH_31"/>
    <property type="match status" value="1"/>
</dbReference>
<protein>
    <submittedName>
        <fullName evidence="2">XRE family transcriptional regulator</fullName>
    </submittedName>
</protein>
<keyword evidence="3" id="KW-1185">Reference proteome</keyword>
<name>A0A2T4IDI8_9RHOO</name>
<dbReference type="InterPro" id="IPR001387">
    <property type="entry name" value="Cro/C1-type_HTH"/>
</dbReference>
<proteinExistence type="predicted"/>
<dbReference type="CDD" id="cd00093">
    <property type="entry name" value="HTH_XRE"/>
    <property type="match status" value="1"/>
</dbReference>
<evidence type="ECO:0000259" key="1">
    <source>
        <dbReference type="PROSITE" id="PS50943"/>
    </source>
</evidence>
<dbReference type="SUPFAM" id="SSF47413">
    <property type="entry name" value="lambda repressor-like DNA-binding domains"/>
    <property type="match status" value="1"/>
</dbReference>
<feature type="domain" description="HTH cro/C1-type" evidence="1">
    <location>
        <begin position="15"/>
        <end position="73"/>
    </location>
</feature>
<dbReference type="Proteomes" id="UP000241193">
    <property type="component" value="Unassembled WGS sequence"/>
</dbReference>
<dbReference type="AlphaFoldDB" id="A0A2T4IDI8"/>
<evidence type="ECO:0000313" key="3">
    <source>
        <dbReference type="Proteomes" id="UP000241193"/>
    </source>
</evidence>
<dbReference type="RefSeq" id="WP_107494075.1">
    <property type="nucleotide sequence ID" value="NZ_PZKC01000010.1"/>
</dbReference>
<organism evidence="2 3">
    <name type="scientific">Pseudothauera lacus</name>
    <dbReference type="NCBI Taxonomy" id="2136175"/>
    <lineage>
        <taxon>Bacteria</taxon>
        <taxon>Pseudomonadati</taxon>
        <taxon>Pseudomonadota</taxon>
        <taxon>Betaproteobacteria</taxon>
        <taxon>Rhodocyclales</taxon>
        <taxon>Zoogloeaceae</taxon>
        <taxon>Pseudothauera</taxon>
    </lineage>
</organism>
<reference evidence="2 3" key="2">
    <citation type="submission" date="2018-04" db="EMBL/GenBank/DDBJ databases">
        <title>Thauera lacus sp. nov., isolated from an saline lake in Inner Mongolia, China.</title>
        <authorList>
            <person name="Liang Q.-Y."/>
        </authorList>
    </citation>
    <scope>NUCLEOTIDE SEQUENCE [LARGE SCALE GENOMIC DNA]</scope>
    <source>
        <strain evidence="2 3">D20</strain>
    </source>
</reference>
<reference evidence="2 3" key="1">
    <citation type="submission" date="2018-03" db="EMBL/GenBank/DDBJ databases">
        <authorList>
            <person name="Keele B.F."/>
        </authorList>
    </citation>
    <scope>NUCLEOTIDE SEQUENCE [LARGE SCALE GENOMIC DNA]</scope>
    <source>
        <strain evidence="2 3">D20</strain>
    </source>
</reference>
<dbReference type="SMART" id="SM00530">
    <property type="entry name" value="HTH_XRE"/>
    <property type="match status" value="1"/>
</dbReference>
<dbReference type="GO" id="GO:0003677">
    <property type="term" value="F:DNA binding"/>
    <property type="evidence" value="ECO:0007669"/>
    <property type="project" value="InterPro"/>
</dbReference>
<dbReference type="EMBL" id="PZKC01000010">
    <property type="protein sequence ID" value="PTD95834.1"/>
    <property type="molecule type" value="Genomic_DNA"/>
</dbReference>
<dbReference type="OrthoDB" id="6006530at2"/>
<evidence type="ECO:0000313" key="2">
    <source>
        <dbReference type="EMBL" id="PTD95834.1"/>
    </source>
</evidence>
<sequence>MPKYTTPRTLFGRRLREARLRAGIPQDKLGVLIGIDELSSSARISRYENGTHEPPFAIAEKLAAVLGVPPPFFYSPDDDLAEFVRVFGSLPPEQKATLVKLLGDLTNDVK</sequence>
<dbReference type="InterPro" id="IPR010982">
    <property type="entry name" value="Lambda_DNA-bd_dom_sf"/>
</dbReference>
<dbReference type="PROSITE" id="PS50943">
    <property type="entry name" value="HTH_CROC1"/>
    <property type="match status" value="1"/>
</dbReference>